<dbReference type="InterPro" id="IPR052891">
    <property type="entry name" value="DNA-3mA_glycosylase"/>
</dbReference>
<dbReference type="GO" id="GO:0008725">
    <property type="term" value="F:DNA-3-methyladenine glycosylase activity"/>
    <property type="evidence" value="ECO:0007669"/>
    <property type="project" value="InterPro"/>
</dbReference>
<dbReference type="PANTHER" id="PTHR30037">
    <property type="entry name" value="DNA-3-METHYLADENINE GLYCOSYLASE 1"/>
    <property type="match status" value="1"/>
</dbReference>
<feature type="binding site" evidence="1">
    <location>
        <position position="5"/>
    </location>
    <ligand>
        <name>Zn(2+)</name>
        <dbReference type="ChEBI" id="CHEBI:29105"/>
    </ligand>
</feature>
<feature type="binding site" evidence="1">
    <location>
        <position position="18"/>
    </location>
    <ligand>
        <name>Zn(2+)</name>
        <dbReference type="ChEBI" id="CHEBI:29105"/>
    </ligand>
</feature>
<dbReference type="Gene3D" id="1.10.340.30">
    <property type="entry name" value="Hypothetical protein, domain 2"/>
    <property type="match status" value="1"/>
</dbReference>
<reference evidence="2 3" key="1">
    <citation type="journal article" date="2014" name="BMC Genomics">
        <title>Comparison of environmental and isolate Sulfobacillus genomes reveals diverse carbon, sulfur, nitrogen, and hydrogen metabolisms.</title>
        <authorList>
            <person name="Justice N.B."/>
            <person name="Norman A."/>
            <person name="Brown C.T."/>
            <person name="Singh A."/>
            <person name="Thomas B.C."/>
            <person name="Banfield J.F."/>
        </authorList>
    </citation>
    <scope>NUCLEOTIDE SEQUENCE [LARGE SCALE GENOMIC DNA]</scope>
    <source>
        <strain evidence="2">AMDSBA3</strain>
    </source>
</reference>
<organism evidence="2 3">
    <name type="scientific">Sulfobacillus acidophilus</name>
    <dbReference type="NCBI Taxonomy" id="53633"/>
    <lineage>
        <taxon>Bacteria</taxon>
        <taxon>Bacillati</taxon>
        <taxon>Bacillota</taxon>
        <taxon>Clostridia</taxon>
        <taxon>Eubacteriales</taxon>
        <taxon>Clostridiales Family XVII. Incertae Sedis</taxon>
        <taxon>Sulfobacillus</taxon>
    </lineage>
</organism>
<evidence type="ECO:0000313" key="2">
    <source>
        <dbReference type="EMBL" id="PSR21752.1"/>
    </source>
</evidence>
<keyword evidence="1" id="KW-0479">Metal-binding</keyword>
<name>A0A2T2WHN2_9FIRM</name>
<protein>
    <submittedName>
        <fullName evidence="2">DNA-3-methyladenine glycosylase I</fullName>
    </submittedName>
</protein>
<accession>A0A2T2WHN2</accession>
<dbReference type="SUPFAM" id="SSF48150">
    <property type="entry name" value="DNA-glycosylase"/>
    <property type="match status" value="1"/>
</dbReference>
<dbReference type="Proteomes" id="UP000241848">
    <property type="component" value="Unassembled WGS sequence"/>
</dbReference>
<dbReference type="InterPro" id="IPR011257">
    <property type="entry name" value="DNA_glycosylase"/>
</dbReference>
<comment type="caution">
    <text evidence="2">The sequence shown here is derived from an EMBL/GenBank/DDBJ whole genome shotgun (WGS) entry which is preliminary data.</text>
</comment>
<dbReference type="AlphaFoldDB" id="A0A2T2WHN2"/>
<dbReference type="PANTHER" id="PTHR30037:SF4">
    <property type="entry name" value="DNA-3-METHYLADENINE GLYCOSYLASE I"/>
    <property type="match status" value="1"/>
</dbReference>
<gene>
    <name evidence="2" type="ORF">C7B45_09730</name>
</gene>
<evidence type="ECO:0000256" key="1">
    <source>
        <dbReference type="PIRSR" id="PIRSR605019-1"/>
    </source>
</evidence>
<dbReference type="InterPro" id="IPR005019">
    <property type="entry name" value="Adenine_glyco"/>
</dbReference>
<dbReference type="GO" id="GO:0006284">
    <property type="term" value="P:base-excision repair"/>
    <property type="evidence" value="ECO:0007669"/>
    <property type="project" value="InterPro"/>
</dbReference>
<dbReference type="EMBL" id="PXYV01000028">
    <property type="protein sequence ID" value="PSR21752.1"/>
    <property type="molecule type" value="Genomic_DNA"/>
</dbReference>
<sequence length="192" mass="22205">MLTRCPWAETHPLLQAYHDVEWGVRTDDRYRLFEFLVLEGAQAGLSWITVLKRRTAYRQAWADFRPEVVATWNEDRVTDLLHEPGLIKNQAKIRSVLINARAFLCVEEEFGSFKRYLTHLVGTDAIVHHYHSSTEIPAYDQTATQLSRDLHQRGFQFVGPTICYSYLQAVGVMMDHLVGCFRYDELAQASVN</sequence>
<evidence type="ECO:0000313" key="3">
    <source>
        <dbReference type="Proteomes" id="UP000241848"/>
    </source>
</evidence>
<dbReference type="Pfam" id="PF03352">
    <property type="entry name" value="Adenine_glyco"/>
    <property type="match status" value="1"/>
</dbReference>
<dbReference type="GO" id="GO:0046872">
    <property type="term" value="F:metal ion binding"/>
    <property type="evidence" value="ECO:0007669"/>
    <property type="project" value="UniProtKB-KW"/>
</dbReference>
<proteinExistence type="predicted"/>
<feature type="binding site" evidence="1">
    <location>
        <position position="180"/>
    </location>
    <ligand>
        <name>Zn(2+)</name>
        <dbReference type="ChEBI" id="CHEBI:29105"/>
    </ligand>
</feature>
<feature type="binding site" evidence="1">
    <location>
        <position position="176"/>
    </location>
    <ligand>
        <name>Zn(2+)</name>
        <dbReference type="ChEBI" id="CHEBI:29105"/>
    </ligand>
</feature>
<keyword evidence="1" id="KW-0862">Zinc</keyword>